<dbReference type="HOGENOM" id="CLU_2757186_0_0_1"/>
<proteinExistence type="predicted"/>
<organism evidence="1 2">
    <name type="scientific">Hapsidospora chrysogenum (strain ATCC 11550 / CBS 779.69 / DSM 880 / IAM 14645 / JCM 23072 / IMI 49137)</name>
    <name type="common">Acremonium chrysogenum</name>
    <dbReference type="NCBI Taxonomy" id="857340"/>
    <lineage>
        <taxon>Eukaryota</taxon>
        <taxon>Fungi</taxon>
        <taxon>Dikarya</taxon>
        <taxon>Ascomycota</taxon>
        <taxon>Pezizomycotina</taxon>
        <taxon>Sordariomycetes</taxon>
        <taxon>Hypocreomycetidae</taxon>
        <taxon>Hypocreales</taxon>
        <taxon>Bionectriaceae</taxon>
        <taxon>Hapsidospora</taxon>
    </lineage>
</organism>
<evidence type="ECO:0000313" key="1">
    <source>
        <dbReference type="EMBL" id="KFH41789.1"/>
    </source>
</evidence>
<protein>
    <submittedName>
        <fullName evidence="1">Uncharacterized protein</fullName>
    </submittedName>
</protein>
<accession>A0A086SXF7</accession>
<dbReference type="Proteomes" id="UP000029964">
    <property type="component" value="Unassembled WGS sequence"/>
</dbReference>
<gene>
    <name evidence="1" type="ORF">ACRE_074740</name>
</gene>
<dbReference type="AlphaFoldDB" id="A0A086SXF7"/>
<evidence type="ECO:0000313" key="2">
    <source>
        <dbReference type="Proteomes" id="UP000029964"/>
    </source>
</evidence>
<name>A0A086SXF7_HAPC1</name>
<reference evidence="2" key="1">
    <citation type="journal article" date="2014" name="Genome Announc.">
        <title>Genome sequence and annotation of Acremonium chrysogenum, producer of the beta-lactam antibiotic cephalosporin C.</title>
        <authorList>
            <person name="Terfehr D."/>
            <person name="Dahlmann T.A."/>
            <person name="Specht T."/>
            <person name="Zadra I."/>
            <person name="Kuernsteiner H."/>
            <person name="Kueck U."/>
        </authorList>
    </citation>
    <scope>NUCLEOTIDE SEQUENCE [LARGE SCALE GENOMIC DNA]</scope>
    <source>
        <strain evidence="2">ATCC 11550 / CBS 779.69 / DSM 880 / IAM 14645 / JCM 23072 / IMI 49137</strain>
    </source>
</reference>
<dbReference type="EMBL" id="JPKY01000114">
    <property type="protein sequence ID" value="KFH41789.1"/>
    <property type="molecule type" value="Genomic_DNA"/>
</dbReference>
<comment type="caution">
    <text evidence="1">The sequence shown here is derived from an EMBL/GenBank/DDBJ whole genome shotgun (WGS) entry which is preliminary data.</text>
</comment>
<keyword evidence="2" id="KW-1185">Reference proteome</keyword>
<sequence length="70" mass="7967">MFLLKAGADPGTPNDLVLQALRREECRTAELLASRGATLIVDTLEDYEVWERYVEWVREDLSPPGVVYDN</sequence>